<feature type="region of interest" description="Disordered" evidence="1">
    <location>
        <begin position="1"/>
        <end position="25"/>
    </location>
</feature>
<evidence type="ECO:0000313" key="3">
    <source>
        <dbReference type="Proteomes" id="UP000315496"/>
    </source>
</evidence>
<feature type="compositionally biased region" description="Basic and acidic residues" evidence="1">
    <location>
        <begin position="269"/>
        <end position="281"/>
    </location>
</feature>
<evidence type="ECO:0000256" key="1">
    <source>
        <dbReference type="SAM" id="MobiDB-lite"/>
    </source>
</evidence>
<feature type="region of interest" description="Disordered" evidence="1">
    <location>
        <begin position="345"/>
        <end position="370"/>
    </location>
</feature>
<feature type="compositionally biased region" description="Basic and acidic residues" evidence="1">
    <location>
        <begin position="244"/>
        <end position="258"/>
    </location>
</feature>
<feature type="region of interest" description="Disordered" evidence="1">
    <location>
        <begin position="175"/>
        <end position="225"/>
    </location>
</feature>
<feature type="region of interest" description="Disordered" evidence="1">
    <location>
        <begin position="237"/>
        <end position="297"/>
    </location>
</feature>
<gene>
    <name evidence="2" type="ORF">GMRT_14679</name>
</gene>
<organism evidence="2 3">
    <name type="scientific">Giardia muris</name>
    <dbReference type="NCBI Taxonomy" id="5742"/>
    <lineage>
        <taxon>Eukaryota</taxon>
        <taxon>Metamonada</taxon>
        <taxon>Diplomonadida</taxon>
        <taxon>Hexamitidae</taxon>
        <taxon>Giardiinae</taxon>
        <taxon>Giardia</taxon>
    </lineage>
</organism>
<accession>A0A4Z1SL95</accession>
<evidence type="ECO:0000313" key="2">
    <source>
        <dbReference type="EMBL" id="TNJ26406.1"/>
    </source>
</evidence>
<feature type="compositionally biased region" description="Basic and acidic residues" evidence="1">
    <location>
        <begin position="353"/>
        <end position="370"/>
    </location>
</feature>
<reference evidence="2 3" key="1">
    <citation type="submission" date="2019-05" db="EMBL/GenBank/DDBJ databases">
        <title>The compact genome of Giardia muris reveals important steps in the evolution of intestinal protozoan parasites.</title>
        <authorList>
            <person name="Xu F."/>
            <person name="Jimenez-Gonzalez A."/>
            <person name="Einarsson E."/>
            <person name="Astvaldsson A."/>
            <person name="Peirasmaki D."/>
            <person name="Eckmann L."/>
            <person name="Andersson J.O."/>
            <person name="Svard S.G."/>
            <person name="Jerlstrom-Hultqvist J."/>
        </authorList>
    </citation>
    <scope>NUCLEOTIDE SEQUENCE [LARGE SCALE GENOMIC DNA]</scope>
    <source>
        <strain evidence="2 3">Roberts-Thomson</strain>
    </source>
</reference>
<dbReference type="VEuPathDB" id="GiardiaDB:GMRT_14679"/>
<feature type="compositionally biased region" description="Polar residues" evidence="1">
    <location>
        <begin position="94"/>
        <end position="105"/>
    </location>
</feature>
<feature type="region of interest" description="Disordered" evidence="1">
    <location>
        <begin position="75"/>
        <end position="105"/>
    </location>
</feature>
<dbReference type="AlphaFoldDB" id="A0A4Z1SL95"/>
<dbReference type="OrthoDB" id="10248660at2759"/>
<proteinExistence type="predicted"/>
<comment type="caution">
    <text evidence="2">The sequence shown here is derived from an EMBL/GenBank/DDBJ whole genome shotgun (WGS) entry which is preliminary data.</text>
</comment>
<dbReference type="Proteomes" id="UP000315496">
    <property type="component" value="Chromosome 5"/>
</dbReference>
<keyword evidence="3" id="KW-1185">Reference proteome</keyword>
<protein>
    <submittedName>
        <fullName evidence="2">Uncharacterized protein</fullName>
    </submittedName>
</protein>
<dbReference type="EMBL" id="VDLU01000005">
    <property type="protein sequence ID" value="TNJ26406.1"/>
    <property type="molecule type" value="Genomic_DNA"/>
</dbReference>
<sequence length="370" mass="41363">MANKRYGFFGPQPTLGDAPQGTLAQEPEEANYRARAFGGAKAFSTAAMKRGSGPDIGLSAYIPSSKNERYESRNTVANHDFRPGANPNRRPFLPSSNPQRSTGAASLYTTITWPDPHQEKPETNANRHICDETCTPDYYHAKLANKGDDRIKQHHPNVKVKVDYEEGTAPLQYCLKGSTGAGHGASASRSQTGGKSRGRSEDPLAYGHQRAFRTTGKPVHDNPYSWMPDPYDDAINHPNYRGHSSKDGSFRAGRRPEDSFDPSVYKRNIKTERKGSYRDTDQFPQTMGMPKGTHTFISGRERRDGLKDKFIPGGAVHYPPFKHVTPGPYARQEYEQRDTLHGVKDGIFLNHNPPERPKATQRPRFQDAKH</sequence>
<name>A0A4Z1SL95_GIAMU</name>